<feature type="compositionally biased region" description="Basic and acidic residues" evidence="1">
    <location>
        <begin position="26"/>
        <end position="41"/>
    </location>
</feature>
<feature type="region of interest" description="Disordered" evidence="1">
    <location>
        <begin position="150"/>
        <end position="171"/>
    </location>
</feature>
<dbReference type="PANTHER" id="PTHR34660:SF2">
    <property type="entry name" value="EXPRESSED PROTEIN"/>
    <property type="match status" value="1"/>
</dbReference>
<accession>A0A0D9XHG3</accession>
<feature type="region of interest" description="Disordered" evidence="1">
    <location>
        <begin position="23"/>
        <end position="120"/>
    </location>
</feature>
<keyword evidence="3" id="KW-1185">Reference proteome</keyword>
<feature type="region of interest" description="Disordered" evidence="1">
    <location>
        <begin position="211"/>
        <end position="238"/>
    </location>
</feature>
<sequence>MARCFPYARDPVAETMFSAAAVAEPTADKLQKEREMMQKKEKKERKKEKKRQKKAAQLDEKYKTSDHHSKLGHKKRKHEDCEIVGQETRNVYKEHLEKSSLSEEHEAPSYSKALRCTPESSLDSGKRLRIDLSSSPNQTRNGFLRLKFTPTNQRRDPEGTTGMSMKPRVTEQSPAGMDLSMANRKRELQPHVKTVSAVKHVVAQQKNMSIRNGNCLGEPRKVSQQHDAKSMQRVSIVQKGSTESTPIVMQKVDRHLFQKVAMQRANPVPEKVMQGVEAAPVKARQRANPAPTKVIQGVEASSVKAMQRAGHLTPLEVLNRESTTQVHLRKETGAAPLSQFNIERPTLLNKPNVCADPPVMLSKPKVCVKPPCLPNKPVSVCVESPALLNKPKVHVQPPVIKQHQQILPRAEDRCSVGSVTPAKEAEQSSSDRKSRKIEKKERKLADLFVNWKPSPIQMEVTEGTYVGEQDWLFSCGSTSKMNCRTFDGSARCQPTEQNFSLQPRAVYLPDLHICQMPFVVPF</sequence>
<reference evidence="2" key="3">
    <citation type="submission" date="2015-04" db="UniProtKB">
        <authorList>
            <consortium name="EnsemblPlants"/>
        </authorList>
    </citation>
    <scope>IDENTIFICATION</scope>
</reference>
<organism evidence="2 3">
    <name type="scientific">Leersia perrieri</name>
    <dbReference type="NCBI Taxonomy" id="77586"/>
    <lineage>
        <taxon>Eukaryota</taxon>
        <taxon>Viridiplantae</taxon>
        <taxon>Streptophyta</taxon>
        <taxon>Embryophyta</taxon>
        <taxon>Tracheophyta</taxon>
        <taxon>Spermatophyta</taxon>
        <taxon>Magnoliopsida</taxon>
        <taxon>Liliopsida</taxon>
        <taxon>Poales</taxon>
        <taxon>Poaceae</taxon>
        <taxon>BOP clade</taxon>
        <taxon>Oryzoideae</taxon>
        <taxon>Oryzeae</taxon>
        <taxon>Oryzinae</taxon>
        <taxon>Leersia</taxon>
    </lineage>
</organism>
<feature type="compositionally biased region" description="Basic residues" evidence="1">
    <location>
        <begin position="42"/>
        <end position="54"/>
    </location>
</feature>
<reference evidence="2 3" key="1">
    <citation type="submission" date="2012-08" db="EMBL/GenBank/DDBJ databases">
        <title>Oryza genome evolution.</title>
        <authorList>
            <person name="Wing R.A."/>
        </authorList>
    </citation>
    <scope>NUCLEOTIDE SEQUENCE</scope>
</reference>
<evidence type="ECO:0000256" key="1">
    <source>
        <dbReference type="SAM" id="MobiDB-lite"/>
    </source>
</evidence>
<feature type="compositionally biased region" description="Basic and acidic residues" evidence="1">
    <location>
        <begin position="56"/>
        <end position="69"/>
    </location>
</feature>
<evidence type="ECO:0000313" key="3">
    <source>
        <dbReference type="Proteomes" id="UP000032180"/>
    </source>
</evidence>
<evidence type="ECO:0000313" key="2">
    <source>
        <dbReference type="EnsemblPlants" id="LPERR10G00830.1"/>
    </source>
</evidence>
<feature type="compositionally biased region" description="Basic and acidic residues" evidence="1">
    <location>
        <begin position="218"/>
        <end position="230"/>
    </location>
</feature>
<feature type="region of interest" description="Disordered" evidence="1">
    <location>
        <begin position="417"/>
        <end position="437"/>
    </location>
</feature>
<dbReference type="EnsemblPlants" id="LPERR10G00830.1">
    <property type="protein sequence ID" value="LPERR10G00830.1"/>
    <property type="gene ID" value="LPERR10G00830"/>
</dbReference>
<feature type="compositionally biased region" description="Basic and acidic residues" evidence="1">
    <location>
        <begin position="90"/>
        <end position="107"/>
    </location>
</feature>
<dbReference type="Gramene" id="LPERR10G00830.1">
    <property type="protein sequence ID" value="LPERR10G00830.1"/>
    <property type="gene ID" value="LPERR10G00830"/>
</dbReference>
<dbReference type="HOGENOM" id="CLU_033760_0_0_1"/>
<proteinExistence type="predicted"/>
<protein>
    <submittedName>
        <fullName evidence="2">Uncharacterized protein</fullName>
    </submittedName>
</protein>
<dbReference type="AlphaFoldDB" id="A0A0D9XHG3"/>
<name>A0A0D9XHG3_9ORYZ</name>
<dbReference type="Proteomes" id="UP000032180">
    <property type="component" value="Chromosome 10"/>
</dbReference>
<dbReference type="PANTHER" id="PTHR34660">
    <property type="entry name" value="MYB-LIKE PROTEIN X"/>
    <property type="match status" value="1"/>
</dbReference>
<dbReference type="eggNOG" id="ENOG502R6E3">
    <property type="taxonomic scope" value="Eukaryota"/>
</dbReference>
<feature type="compositionally biased region" description="Basic and acidic residues" evidence="1">
    <location>
        <begin position="423"/>
        <end position="437"/>
    </location>
</feature>
<reference evidence="3" key="2">
    <citation type="submission" date="2013-12" db="EMBL/GenBank/DDBJ databases">
        <authorList>
            <person name="Yu Y."/>
            <person name="Lee S."/>
            <person name="de Baynast K."/>
            <person name="Wissotski M."/>
            <person name="Liu L."/>
            <person name="Talag J."/>
            <person name="Goicoechea J."/>
            <person name="Angelova A."/>
            <person name="Jetty R."/>
            <person name="Kudrna D."/>
            <person name="Golser W."/>
            <person name="Rivera L."/>
            <person name="Zhang J."/>
            <person name="Wing R."/>
        </authorList>
    </citation>
    <scope>NUCLEOTIDE SEQUENCE</scope>
</reference>
<dbReference type="STRING" id="77586.A0A0D9XHG3"/>